<evidence type="ECO:0000313" key="3">
    <source>
        <dbReference type="Proteomes" id="UP000499080"/>
    </source>
</evidence>
<comment type="caution">
    <text evidence="2">The sequence shown here is derived from an EMBL/GenBank/DDBJ whole genome shotgun (WGS) entry which is preliminary data.</text>
</comment>
<reference evidence="2 3" key="1">
    <citation type="journal article" date="2019" name="Sci. Rep.">
        <title>Orb-weaving spider Araneus ventricosus genome elucidates the spidroin gene catalogue.</title>
        <authorList>
            <person name="Kono N."/>
            <person name="Nakamura H."/>
            <person name="Ohtoshi R."/>
            <person name="Moran D.A.P."/>
            <person name="Shinohara A."/>
            <person name="Yoshida Y."/>
            <person name="Fujiwara M."/>
            <person name="Mori M."/>
            <person name="Tomita M."/>
            <person name="Arakawa K."/>
        </authorList>
    </citation>
    <scope>NUCLEOTIDE SEQUENCE [LARGE SCALE GENOMIC DNA]</scope>
</reference>
<dbReference type="GO" id="GO:0071897">
    <property type="term" value="P:DNA biosynthetic process"/>
    <property type="evidence" value="ECO:0007669"/>
    <property type="project" value="UniProtKB-ARBA"/>
</dbReference>
<proteinExistence type="predicted"/>
<feature type="domain" description="Reverse transcriptase" evidence="1">
    <location>
        <begin position="126"/>
        <end position="206"/>
    </location>
</feature>
<dbReference type="InterPro" id="IPR043128">
    <property type="entry name" value="Rev_trsase/Diguanyl_cyclase"/>
</dbReference>
<dbReference type="InterPro" id="IPR053134">
    <property type="entry name" value="RNA-dir_DNA_polymerase"/>
</dbReference>
<dbReference type="PANTHER" id="PTHR24559">
    <property type="entry name" value="TRANSPOSON TY3-I GAG-POL POLYPROTEIN"/>
    <property type="match status" value="1"/>
</dbReference>
<dbReference type="OrthoDB" id="6507919at2759"/>
<evidence type="ECO:0000259" key="1">
    <source>
        <dbReference type="Pfam" id="PF00078"/>
    </source>
</evidence>
<dbReference type="EMBL" id="BGPR01004535">
    <property type="protein sequence ID" value="GBN00646.1"/>
    <property type="molecule type" value="Genomic_DNA"/>
</dbReference>
<dbReference type="Proteomes" id="UP000499080">
    <property type="component" value="Unassembled WGS sequence"/>
</dbReference>
<gene>
    <name evidence="2" type="primary">TY3B-I_1444</name>
    <name evidence="2" type="ORF">AVEN_154412_1</name>
</gene>
<dbReference type="InterPro" id="IPR043502">
    <property type="entry name" value="DNA/RNA_pol_sf"/>
</dbReference>
<organism evidence="2 3">
    <name type="scientific">Araneus ventricosus</name>
    <name type="common">Orbweaver spider</name>
    <name type="synonym">Epeira ventricosa</name>
    <dbReference type="NCBI Taxonomy" id="182803"/>
    <lineage>
        <taxon>Eukaryota</taxon>
        <taxon>Metazoa</taxon>
        <taxon>Ecdysozoa</taxon>
        <taxon>Arthropoda</taxon>
        <taxon>Chelicerata</taxon>
        <taxon>Arachnida</taxon>
        <taxon>Araneae</taxon>
        <taxon>Araneomorphae</taxon>
        <taxon>Entelegynae</taxon>
        <taxon>Araneoidea</taxon>
        <taxon>Araneidae</taxon>
        <taxon>Araneus</taxon>
    </lineage>
</organism>
<dbReference type="Pfam" id="PF00078">
    <property type="entry name" value="RVT_1"/>
    <property type="match status" value="1"/>
</dbReference>
<dbReference type="InterPro" id="IPR000477">
    <property type="entry name" value="RT_dom"/>
</dbReference>
<protein>
    <submittedName>
        <fullName evidence="2">Transposon Ty3-I Gag-Pol polyprotein</fullName>
    </submittedName>
</protein>
<keyword evidence="3" id="KW-1185">Reference proteome</keyword>
<dbReference type="AlphaFoldDB" id="A0A4Y2KFW0"/>
<dbReference type="Gene3D" id="3.10.10.10">
    <property type="entry name" value="HIV Type 1 Reverse Transcriptase, subunit A, domain 1"/>
    <property type="match status" value="1"/>
</dbReference>
<dbReference type="PANTHER" id="PTHR24559:SF444">
    <property type="entry name" value="REVERSE TRANSCRIPTASE DOMAIN-CONTAINING PROTEIN"/>
    <property type="match status" value="1"/>
</dbReference>
<name>A0A4Y2KFW0_ARAVE</name>
<dbReference type="SUPFAM" id="SSF56672">
    <property type="entry name" value="DNA/RNA polymerases"/>
    <property type="match status" value="1"/>
</dbReference>
<accession>A0A4Y2KFW0</accession>
<dbReference type="Gene3D" id="3.30.70.270">
    <property type="match status" value="1"/>
</dbReference>
<evidence type="ECO:0000313" key="2">
    <source>
        <dbReference type="EMBL" id="GBN00646.1"/>
    </source>
</evidence>
<dbReference type="CDD" id="cd01647">
    <property type="entry name" value="RT_LTR"/>
    <property type="match status" value="1"/>
</dbReference>
<sequence length="215" mass="24520">MRIRINQVNGIDCSDSRDAHYIAGEGLHKILQKQGMKSSKESISMTFAHGRSLNTRFSPSRGEPTPYVKHHIDTQNHPPVVVPPYRVSPSRKEILNAEVNRLLNERIILPCESSYAASAVLFTMSNGSFRLCVDYRKFNSVTKTDTYPLPRIDDLLQTAKHTQYVTTIDLKAEYHQVNVAVTDRDKTAFTCPFGFIDLFIRMPFGLKMHQQFSKD</sequence>